<gene>
    <name evidence="1" type="ORF">PACLA_8A067810</name>
</gene>
<dbReference type="Proteomes" id="UP001152795">
    <property type="component" value="Unassembled WGS sequence"/>
</dbReference>
<accession>A0A6S7H755</accession>
<dbReference type="Pfam" id="PF07534">
    <property type="entry name" value="TLD"/>
    <property type="match status" value="1"/>
</dbReference>
<comment type="caution">
    <text evidence="1">The sequence shown here is derived from an EMBL/GenBank/DDBJ whole genome shotgun (WGS) entry which is preliminary data.</text>
</comment>
<keyword evidence="2" id="KW-1185">Reference proteome</keyword>
<dbReference type="SMART" id="SM00584">
    <property type="entry name" value="TLDc"/>
    <property type="match status" value="1"/>
</dbReference>
<dbReference type="EMBL" id="CACRXK020003409">
    <property type="protein sequence ID" value="CAB3998669.1"/>
    <property type="molecule type" value="Genomic_DNA"/>
</dbReference>
<sequence length="251" mass="28400">IVVVPDNVTHNKVPQITGLLAYQKDVEVLHLRKNDAWKVMAEEEKILQTINETMAKMELMINLLHSRDISASTILRNEPAEFQETLQQWISFKTLKRCYRASEDGWHAQVFHLQCGEVGKTVTLIKVGKYIFGGYSDQAWGSVLHVNSAYKSSSNCFLFSFRNKDNLSPFKSHVYQNSNNAIYTDDSCGPSFGGGNDIYIPKNAKTSTSSTNFGYTYRPPSGYSYGNSNTRALLAGSRYFYATEIEVYYFA</sequence>
<organism evidence="1 2">
    <name type="scientific">Paramuricea clavata</name>
    <name type="common">Red gorgonian</name>
    <name type="synonym">Violescent sea-whip</name>
    <dbReference type="NCBI Taxonomy" id="317549"/>
    <lineage>
        <taxon>Eukaryota</taxon>
        <taxon>Metazoa</taxon>
        <taxon>Cnidaria</taxon>
        <taxon>Anthozoa</taxon>
        <taxon>Octocorallia</taxon>
        <taxon>Malacalcyonacea</taxon>
        <taxon>Plexauridae</taxon>
        <taxon>Paramuricea</taxon>
    </lineage>
</organism>
<reference evidence="1" key="1">
    <citation type="submission" date="2020-04" db="EMBL/GenBank/DDBJ databases">
        <authorList>
            <person name="Alioto T."/>
            <person name="Alioto T."/>
            <person name="Gomez Garrido J."/>
        </authorList>
    </citation>
    <scope>NUCLEOTIDE SEQUENCE</scope>
    <source>
        <strain evidence="1">A484AB</strain>
    </source>
</reference>
<evidence type="ECO:0000313" key="2">
    <source>
        <dbReference type="Proteomes" id="UP001152795"/>
    </source>
</evidence>
<protein>
    <submittedName>
        <fullName evidence="1">Uncharacterized protein</fullName>
    </submittedName>
</protein>
<dbReference type="OrthoDB" id="10001977at2759"/>
<proteinExistence type="predicted"/>
<dbReference type="PROSITE" id="PS51886">
    <property type="entry name" value="TLDC"/>
    <property type="match status" value="1"/>
</dbReference>
<feature type="non-terminal residue" evidence="1">
    <location>
        <position position="1"/>
    </location>
</feature>
<evidence type="ECO:0000313" key="1">
    <source>
        <dbReference type="EMBL" id="CAB3998669.1"/>
    </source>
</evidence>
<dbReference type="InterPro" id="IPR006571">
    <property type="entry name" value="TLDc_dom"/>
</dbReference>
<dbReference type="AlphaFoldDB" id="A0A6S7H755"/>
<name>A0A6S7H755_PARCT</name>